<comment type="caution">
    <text evidence="8">The sequence shown here is derived from an EMBL/GenBank/DDBJ whole genome shotgun (WGS) entry which is preliminary data.</text>
</comment>
<dbReference type="SUPFAM" id="SSF88946">
    <property type="entry name" value="Sigma2 domain of RNA polymerase sigma factors"/>
    <property type="match status" value="1"/>
</dbReference>
<accession>A0ABM9PA74</accession>
<dbReference type="Gene3D" id="1.10.10.10">
    <property type="entry name" value="Winged helix-like DNA-binding domain superfamily/Winged helix DNA-binding domain"/>
    <property type="match status" value="1"/>
</dbReference>
<keyword evidence="3" id="KW-0731">Sigma factor</keyword>
<keyword evidence="9" id="KW-1185">Reference proteome</keyword>
<dbReference type="InterPro" id="IPR014284">
    <property type="entry name" value="RNA_pol_sigma-70_dom"/>
</dbReference>
<dbReference type="PANTHER" id="PTHR43133">
    <property type="entry name" value="RNA POLYMERASE ECF-TYPE SIGMA FACTO"/>
    <property type="match status" value="1"/>
</dbReference>
<evidence type="ECO:0000313" key="8">
    <source>
        <dbReference type="EMBL" id="CAL2102484.1"/>
    </source>
</evidence>
<dbReference type="InterPro" id="IPR013324">
    <property type="entry name" value="RNA_pol_sigma_r3/r4-like"/>
</dbReference>
<dbReference type="EMBL" id="CAXJIO010000011">
    <property type="protein sequence ID" value="CAL2102484.1"/>
    <property type="molecule type" value="Genomic_DNA"/>
</dbReference>
<dbReference type="SUPFAM" id="SSF88659">
    <property type="entry name" value="Sigma3 and sigma4 domains of RNA polymerase sigma factors"/>
    <property type="match status" value="1"/>
</dbReference>
<evidence type="ECO:0000313" key="9">
    <source>
        <dbReference type="Proteomes" id="UP001497527"/>
    </source>
</evidence>
<evidence type="ECO:0000256" key="5">
    <source>
        <dbReference type="ARBA" id="ARBA00023163"/>
    </source>
</evidence>
<evidence type="ECO:0000259" key="6">
    <source>
        <dbReference type="Pfam" id="PF04542"/>
    </source>
</evidence>
<dbReference type="Pfam" id="PF08281">
    <property type="entry name" value="Sigma70_r4_2"/>
    <property type="match status" value="1"/>
</dbReference>
<dbReference type="InterPro" id="IPR013249">
    <property type="entry name" value="RNA_pol_sigma70_r4_t2"/>
</dbReference>
<feature type="domain" description="RNA polymerase sigma factor 70 region 4 type 2" evidence="7">
    <location>
        <begin position="129"/>
        <end position="181"/>
    </location>
</feature>
<reference evidence="8 9" key="1">
    <citation type="submission" date="2024-05" db="EMBL/GenBank/DDBJ databases">
        <authorList>
            <person name="Duchaud E."/>
        </authorList>
    </citation>
    <scope>NUCLEOTIDE SEQUENCE [LARGE SCALE GENOMIC DNA]</scope>
    <source>
        <strain evidence="8">Ena-SAMPLE-TAB-13-05-2024-13:56:06:370-140308</strain>
    </source>
</reference>
<evidence type="ECO:0000256" key="3">
    <source>
        <dbReference type="ARBA" id="ARBA00023082"/>
    </source>
</evidence>
<proteinExistence type="inferred from homology"/>
<feature type="domain" description="RNA polymerase sigma-70 region 2" evidence="6">
    <location>
        <begin position="35"/>
        <end position="100"/>
    </location>
</feature>
<gene>
    <name evidence="8" type="ORF">T190423A01A_20235</name>
</gene>
<dbReference type="InterPro" id="IPR039425">
    <property type="entry name" value="RNA_pol_sigma-70-like"/>
</dbReference>
<dbReference type="CDD" id="cd06171">
    <property type="entry name" value="Sigma70_r4"/>
    <property type="match status" value="1"/>
</dbReference>
<protein>
    <submittedName>
        <fullName evidence="8">RNA polymerase sigma-70 factor, ECF subfamily</fullName>
    </submittedName>
</protein>
<dbReference type="InterPro" id="IPR036388">
    <property type="entry name" value="WH-like_DNA-bd_sf"/>
</dbReference>
<keyword evidence="2" id="KW-0805">Transcription regulation</keyword>
<evidence type="ECO:0000259" key="7">
    <source>
        <dbReference type="Pfam" id="PF08281"/>
    </source>
</evidence>
<dbReference type="PANTHER" id="PTHR43133:SF8">
    <property type="entry name" value="RNA POLYMERASE SIGMA FACTOR HI_1459-RELATED"/>
    <property type="match status" value="1"/>
</dbReference>
<sequence>MSQKNFYLSKVFKPSLSLSKSLFENICDKKHFAAIYEKYAQGLSNFLYYKYGDMLNPSDKAQDAFIKLWENCAKVTPEKAKSFLYTVANNLMLNAVKHQKVVLKYQEVKPNDYTNESPEFVLRKKEFLQRYEKALASLKEEERVAFMLSKIDGKTHKEVAEVMGITKKVAEHKIYAAFKKLKEQLEELNKK</sequence>
<organism evidence="8 9">
    <name type="scientific">Tenacibaculum polynesiense</name>
    <dbReference type="NCBI Taxonomy" id="3137857"/>
    <lineage>
        <taxon>Bacteria</taxon>
        <taxon>Pseudomonadati</taxon>
        <taxon>Bacteroidota</taxon>
        <taxon>Flavobacteriia</taxon>
        <taxon>Flavobacteriales</taxon>
        <taxon>Flavobacteriaceae</taxon>
        <taxon>Tenacibaculum</taxon>
    </lineage>
</organism>
<keyword evidence="5" id="KW-0804">Transcription</keyword>
<dbReference type="Proteomes" id="UP001497527">
    <property type="component" value="Unassembled WGS sequence"/>
</dbReference>
<dbReference type="InterPro" id="IPR013325">
    <property type="entry name" value="RNA_pol_sigma_r2"/>
</dbReference>
<evidence type="ECO:0000256" key="2">
    <source>
        <dbReference type="ARBA" id="ARBA00023015"/>
    </source>
</evidence>
<dbReference type="InterPro" id="IPR007627">
    <property type="entry name" value="RNA_pol_sigma70_r2"/>
</dbReference>
<evidence type="ECO:0000256" key="1">
    <source>
        <dbReference type="ARBA" id="ARBA00010641"/>
    </source>
</evidence>
<evidence type="ECO:0000256" key="4">
    <source>
        <dbReference type="ARBA" id="ARBA00023125"/>
    </source>
</evidence>
<comment type="similarity">
    <text evidence="1">Belongs to the sigma-70 factor family. ECF subfamily.</text>
</comment>
<name>A0ABM9PA74_9FLAO</name>
<dbReference type="Pfam" id="PF04542">
    <property type="entry name" value="Sigma70_r2"/>
    <property type="match status" value="1"/>
</dbReference>
<dbReference type="NCBIfam" id="TIGR02937">
    <property type="entry name" value="sigma70-ECF"/>
    <property type="match status" value="1"/>
</dbReference>
<dbReference type="Gene3D" id="1.10.1740.10">
    <property type="match status" value="1"/>
</dbReference>
<keyword evidence="4" id="KW-0238">DNA-binding</keyword>